<dbReference type="EMBL" id="CP013195">
    <property type="protein sequence ID" value="ALO47703.1"/>
    <property type="molecule type" value="Genomic_DNA"/>
</dbReference>
<dbReference type="SUPFAM" id="SSF57863">
    <property type="entry name" value="ArfGap/RecO-like zinc finger"/>
    <property type="match status" value="1"/>
</dbReference>
<dbReference type="NCBIfam" id="TIGR00613">
    <property type="entry name" value="reco"/>
    <property type="match status" value="1"/>
</dbReference>
<dbReference type="STRING" id="76123.AS203_00100"/>
<comment type="function">
    <text evidence="4">Involved in DNA repair and RecF pathway recombination.</text>
</comment>
<dbReference type="Pfam" id="PF11967">
    <property type="entry name" value="RecO_N"/>
    <property type="match status" value="1"/>
</dbReference>
<reference evidence="7" key="1">
    <citation type="submission" date="2015-11" db="EMBL/GenBank/DDBJ databases">
        <authorList>
            <person name="Holder M.E."/>
            <person name="Ajami N.J."/>
            <person name="Petrosino J.F."/>
        </authorList>
    </citation>
    <scope>NUCLEOTIDE SEQUENCE [LARGE SCALE GENOMIC DNA]</scope>
    <source>
        <strain evidence="7">F0113</strain>
    </source>
</reference>
<dbReference type="InterPro" id="IPR012340">
    <property type="entry name" value="NA-bd_OB-fold"/>
</dbReference>
<dbReference type="GO" id="GO:0006310">
    <property type="term" value="P:DNA recombination"/>
    <property type="evidence" value="ECO:0007669"/>
    <property type="project" value="UniProtKB-UniRule"/>
</dbReference>
<dbReference type="GO" id="GO:0006302">
    <property type="term" value="P:double-strand break repair"/>
    <property type="evidence" value="ECO:0007669"/>
    <property type="project" value="TreeGrafter"/>
</dbReference>
<evidence type="ECO:0000256" key="4">
    <source>
        <dbReference type="HAMAP-Rule" id="MF_00201"/>
    </source>
</evidence>
<dbReference type="InterPro" id="IPR022572">
    <property type="entry name" value="DNA_rep/recomb_RecO_N"/>
</dbReference>
<dbReference type="Pfam" id="PF02565">
    <property type="entry name" value="RecO_C"/>
    <property type="match status" value="1"/>
</dbReference>
<gene>
    <name evidence="4" type="primary">recO</name>
    <name evidence="6" type="ORF">AS203_00100</name>
</gene>
<accession>A0A0S2KH85</accession>
<dbReference type="Proteomes" id="UP000056252">
    <property type="component" value="Chromosome"/>
</dbReference>
<dbReference type="InterPro" id="IPR037278">
    <property type="entry name" value="ARFGAP/RecO"/>
</dbReference>
<evidence type="ECO:0000313" key="6">
    <source>
        <dbReference type="EMBL" id="ALO47703.1"/>
    </source>
</evidence>
<dbReference type="Gene3D" id="2.40.50.140">
    <property type="entry name" value="Nucleic acid-binding proteins"/>
    <property type="match status" value="1"/>
</dbReference>
<keyword evidence="2 4" id="KW-0233">DNA recombination</keyword>
<sequence length="241" mass="28521">MQIKTRAIVLNAIKYGESQRVVDFLTEQFGRLSFICRLPKSARSRLRKSFFQPMTVVEITFDYRQRSRLQHIKEETIVMPFASIPFDPYKLSISLFLAEFLYHATRSEQADLPLFNYVTTSLAWLDGAQRSFSNFHLVFMMRLTRFLGFYPNLDDYCEGDFFDLRNSNFTPEAPLHADFLRPDEAAKICLLMRMNYETMHLFAMSRIERNRCLELIITYYRLHLPAFPELKSLSVLRELFS</sequence>
<keyword evidence="1 4" id="KW-0227">DNA damage</keyword>
<dbReference type="PANTHER" id="PTHR33991">
    <property type="entry name" value="DNA REPAIR PROTEIN RECO"/>
    <property type="match status" value="1"/>
</dbReference>
<dbReference type="RefSeq" id="WP_025065385.1">
    <property type="nucleotide sequence ID" value="NZ_CP013195.1"/>
</dbReference>
<dbReference type="GO" id="GO:0043590">
    <property type="term" value="C:bacterial nucleoid"/>
    <property type="evidence" value="ECO:0007669"/>
    <property type="project" value="TreeGrafter"/>
</dbReference>
<keyword evidence="3 4" id="KW-0234">DNA repair</keyword>
<dbReference type="KEGG" id="peo:AS203_00100"/>
<evidence type="ECO:0000256" key="1">
    <source>
        <dbReference type="ARBA" id="ARBA00022763"/>
    </source>
</evidence>
<protein>
    <recommendedName>
        <fullName evidence="4">DNA repair protein RecO</fullName>
    </recommendedName>
    <alternativeName>
        <fullName evidence="4">Recombination protein O</fullName>
    </alternativeName>
</protein>
<dbReference type="eggNOG" id="COG1381">
    <property type="taxonomic scope" value="Bacteria"/>
</dbReference>
<proteinExistence type="inferred from homology"/>
<dbReference type="PANTHER" id="PTHR33991:SF1">
    <property type="entry name" value="DNA REPAIR PROTEIN RECO"/>
    <property type="match status" value="1"/>
</dbReference>
<dbReference type="InterPro" id="IPR003717">
    <property type="entry name" value="RecO"/>
</dbReference>
<evidence type="ECO:0000256" key="2">
    <source>
        <dbReference type="ARBA" id="ARBA00023172"/>
    </source>
</evidence>
<dbReference type="OrthoDB" id="9789152at2"/>
<evidence type="ECO:0000256" key="3">
    <source>
        <dbReference type="ARBA" id="ARBA00023204"/>
    </source>
</evidence>
<dbReference type="HAMAP" id="MF_00201">
    <property type="entry name" value="RecO"/>
    <property type="match status" value="1"/>
</dbReference>
<evidence type="ECO:0000313" key="7">
    <source>
        <dbReference type="Proteomes" id="UP000056252"/>
    </source>
</evidence>
<feature type="domain" description="DNA replication/recombination mediator RecO N-terminal" evidence="5">
    <location>
        <begin position="1"/>
        <end position="78"/>
    </location>
</feature>
<name>A0A0S2KH85_9BACT</name>
<keyword evidence="7" id="KW-1185">Reference proteome</keyword>
<dbReference type="AlphaFoldDB" id="A0A0S2KH85"/>
<dbReference type="SUPFAM" id="SSF50249">
    <property type="entry name" value="Nucleic acid-binding proteins"/>
    <property type="match status" value="1"/>
</dbReference>
<evidence type="ECO:0000259" key="5">
    <source>
        <dbReference type="Pfam" id="PF11967"/>
    </source>
</evidence>
<organism evidence="6 7">
    <name type="scientific">Hoylesella enoeca</name>
    <dbReference type="NCBI Taxonomy" id="76123"/>
    <lineage>
        <taxon>Bacteria</taxon>
        <taxon>Pseudomonadati</taxon>
        <taxon>Bacteroidota</taxon>
        <taxon>Bacteroidia</taxon>
        <taxon>Bacteroidales</taxon>
        <taxon>Prevotellaceae</taxon>
        <taxon>Hoylesella</taxon>
    </lineage>
</organism>
<comment type="similarity">
    <text evidence="4">Belongs to the RecO family.</text>
</comment>